<accession>A0AAN7TJ61</accession>
<dbReference type="EMBL" id="JAVRRL010000020">
    <property type="protein sequence ID" value="KAK5113987.1"/>
    <property type="molecule type" value="Genomic_DNA"/>
</dbReference>
<comment type="caution">
    <text evidence="1">The sequence shown here is derived from an EMBL/GenBank/DDBJ whole genome shotgun (WGS) entry which is preliminary data.</text>
</comment>
<dbReference type="PANTHER" id="PTHR11799">
    <property type="entry name" value="PARAOXONASE"/>
    <property type="match status" value="1"/>
</dbReference>
<dbReference type="InterPro" id="IPR011042">
    <property type="entry name" value="6-blade_b-propeller_TolB-like"/>
</dbReference>
<sequence length="401" mass="43502">MSRISSTAYAAVLALFGVTSTFLYSRWGAYSTFYANRPGALKNFNILPQAGVEFEDIVRNCEDVYMNEVDGWALLSCDPARASWNTVMGTFKNPSSHPDTGLYIYNYQDQDAAIPHKLTLTNFNSSTFHPLGIEYVPQSRTLYVVNHAEAGSRIESFRIKVDNQQAHHLATIEHPDLQTPNSIAALSASSLLVTEDHYFEARYHPWLAKLETYLGLSLGSIVRLDLDITRAAGPPKLTYLAGQAFANGIVLLDAKTMAVASTVGAAVNIYTSPSGFTQDREDVTLKQTINLSFLPDNLSVDSNGALLIAGHPYAPSLEAVAKCSEAKQARDKCPKAPSWIASWTPAGGVQDLFVGSDFGTATTAVRDVGRGIGIAVGLYEKGIMTWSEPGNDGQNVLQQPL</sequence>
<reference evidence="1" key="1">
    <citation type="submission" date="2023-08" db="EMBL/GenBank/DDBJ databases">
        <title>Black Yeasts Isolated from many extreme environments.</title>
        <authorList>
            <person name="Coleine C."/>
            <person name="Stajich J.E."/>
            <person name="Selbmann L."/>
        </authorList>
    </citation>
    <scope>NUCLEOTIDE SEQUENCE</scope>
    <source>
        <strain evidence="1">CCFEE 5401</strain>
    </source>
</reference>
<proteinExistence type="predicted"/>
<evidence type="ECO:0008006" key="3">
    <source>
        <dbReference type="Google" id="ProtNLM"/>
    </source>
</evidence>
<dbReference type="Gene3D" id="2.120.10.30">
    <property type="entry name" value="TolB, C-terminal domain"/>
    <property type="match status" value="1"/>
</dbReference>
<dbReference type="InterPro" id="IPR051288">
    <property type="entry name" value="Serum_paraoxonase/arylesterase"/>
</dbReference>
<dbReference type="SUPFAM" id="SSF63829">
    <property type="entry name" value="Calcium-dependent phosphotriesterase"/>
    <property type="match status" value="1"/>
</dbReference>
<dbReference type="PANTHER" id="PTHR11799:SF30">
    <property type="entry name" value="SERUM PARAOXONASE_ARYLESTERASE 2"/>
    <property type="match status" value="1"/>
</dbReference>
<gene>
    <name evidence="1" type="ORF">LTR62_003110</name>
</gene>
<evidence type="ECO:0000313" key="1">
    <source>
        <dbReference type="EMBL" id="KAK5113987.1"/>
    </source>
</evidence>
<dbReference type="Proteomes" id="UP001310890">
    <property type="component" value="Unassembled WGS sequence"/>
</dbReference>
<organism evidence="1 2">
    <name type="scientific">Meristemomyces frigidus</name>
    <dbReference type="NCBI Taxonomy" id="1508187"/>
    <lineage>
        <taxon>Eukaryota</taxon>
        <taxon>Fungi</taxon>
        <taxon>Dikarya</taxon>
        <taxon>Ascomycota</taxon>
        <taxon>Pezizomycotina</taxon>
        <taxon>Dothideomycetes</taxon>
        <taxon>Dothideomycetidae</taxon>
        <taxon>Mycosphaerellales</taxon>
        <taxon>Teratosphaeriaceae</taxon>
        <taxon>Meristemomyces</taxon>
    </lineage>
</organism>
<dbReference type="AlphaFoldDB" id="A0AAN7TJ61"/>
<evidence type="ECO:0000313" key="2">
    <source>
        <dbReference type="Proteomes" id="UP001310890"/>
    </source>
</evidence>
<protein>
    <recommendedName>
        <fullName evidence="3">Paraoxonase</fullName>
    </recommendedName>
</protein>
<name>A0AAN7TJ61_9PEZI</name>